<comment type="caution">
    <text evidence="2">The sequence shown here is derived from an EMBL/GenBank/DDBJ whole genome shotgun (WGS) entry which is preliminary data.</text>
</comment>
<name>A0A426YBM3_ENSVE</name>
<gene>
    <name evidence="2" type="ORF">B296_00000163</name>
</gene>
<reference evidence="2 3" key="1">
    <citation type="journal article" date="2014" name="Agronomy (Basel)">
        <title>A Draft Genome Sequence for Ensete ventricosum, the Drought-Tolerant Tree Against Hunger.</title>
        <authorList>
            <person name="Harrison J."/>
            <person name="Moore K.A."/>
            <person name="Paszkiewicz K."/>
            <person name="Jones T."/>
            <person name="Grant M."/>
            <person name="Ambacheew D."/>
            <person name="Muzemil S."/>
            <person name="Studholme D.J."/>
        </authorList>
    </citation>
    <scope>NUCLEOTIDE SEQUENCE [LARGE SCALE GENOMIC DNA]</scope>
</reference>
<feature type="compositionally biased region" description="Basic and acidic residues" evidence="1">
    <location>
        <begin position="13"/>
        <end position="35"/>
    </location>
</feature>
<proteinExistence type="predicted"/>
<evidence type="ECO:0000313" key="3">
    <source>
        <dbReference type="Proteomes" id="UP000287651"/>
    </source>
</evidence>
<feature type="region of interest" description="Disordered" evidence="1">
    <location>
        <begin position="1"/>
        <end position="35"/>
    </location>
</feature>
<evidence type="ECO:0000256" key="1">
    <source>
        <dbReference type="SAM" id="MobiDB-lite"/>
    </source>
</evidence>
<dbReference type="Proteomes" id="UP000287651">
    <property type="component" value="Unassembled WGS sequence"/>
</dbReference>
<organism evidence="2 3">
    <name type="scientific">Ensete ventricosum</name>
    <name type="common">Abyssinian banana</name>
    <name type="synonym">Musa ensete</name>
    <dbReference type="NCBI Taxonomy" id="4639"/>
    <lineage>
        <taxon>Eukaryota</taxon>
        <taxon>Viridiplantae</taxon>
        <taxon>Streptophyta</taxon>
        <taxon>Embryophyta</taxon>
        <taxon>Tracheophyta</taxon>
        <taxon>Spermatophyta</taxon>
        <taxon>Magnoliopsida</taxon>
        <taxon>Liliopsida</taxon>
        <taxon>Zingiberales</taxon>
        <taxon>Musaceae</taxon>
        <taxon>Ensete</taxon>
    </lineage>
</organism>
<protein>
    <submittedName>
        <fullName evidence="2">Uncharacterized protein</fullName>
    </submittedName>
</protein>
<dbReference type="AlphaFoldDB" id="A0A426YBM3"/>
<accession>A0A426YBM3</accession>
<sequence>MLARGMISALKSHRGDKPNAQRKQKQEKDLHRQKQESFSIEFPAVKEAVETESAAGKFVLHFLFWRSERKRVDRVGASPVFLSSYARWSDVRPVPDPSFRGRSEAK</sequence>
<dbReference type="EMBL" id="AMZH03013504">
    <property type="protein sequence ID" value="RRT49152.1"/>
    <property type="molecule type" value="Genomic_DNA"/>
</dbReference>
<evidence type="ECO:0000313" key="2">
    <source>
        <dbReference type="EMBL" id="RRT49152.1"/>
    </source>
</evidence>